<dbReference type="PANTHER" id="PTHR43877">
    <property type="entry name" value="AMINOALKYLPHOSPHONATE N-ACETYLTRANSFERASE-RELATED-RELATED"/>
    <property type="match status" value="1"/>
</dbReference>
<dbReference type="GO" id="GO:0016747">
    <property type="term" value="F:acyltransferase activity, transferring groups other than amino-acyl groups"/>
    <property type="evidence" value="ECO:0007669"/>
    <property type="project" value="InterPro"/>
</dbReference>
<dbReference type="PROSITE" id="PS51186">
    <property type="entry name" value="GNAT"/>
    <property type="match status" value="2"/>
</dbReference>
<dbReference type="InterPro" id="IPR050832">
    <property type="entry name" value="Bact_Acetyltransf"/>
</dbReference>
<dbReference type="SUPFAM" id="SSF55729">
    <property type="entry name" value="Acyl-CoA N-acyltransferases (Nat)"/>
    <property type="match status" value="2"/>
</dbReference>
<evidence type="ECO:0000256" key="1">
    <source>
        <dbReference type="ARBA" id="ARBA00022679"/>
    </source>
</evidence>
<dbReference type="Proteomes" id="UP000007962">
    <property type="component" value="Chromosome"/>
</dbReference>
<evidence type="ECO:0000259" key="4">
    <source>
        <dbReference type="PROSITE" id="PS51186"/>
    </source>
</evidence>
<evidence type="ECO:0000313" key="5">
    <source>
        <dbReference type="EMBL" id="ACQ78533.1"/>
    </source>
</evidence>
<keyword evidence="1 5" id="KW-0808">Transferase</keyword>
<evidence type="ECO:0000256" key="2">
    <source>
        <dbReference type="ARBA" id="ARBA00023315"/>
    </source>
</evidence>
<evidence type="ECO:0000256" key="3">
    <source>
        <dbReference type="SAM" id="MobiDB-lite"/>
    </source>
</evidence>
<sequence>MTNVVVDRLDEPLAAGLAAVHARDAVVDGIDPRSVAEQVPTADDLQRTARDAEEFRLATGDGGEPVGWGARTSWVEDDGTRVVLLTGHVAAGYRGRGVGARLLRDLEASARDARPGPTPRRTSVLGANASSHQDDRRALLESAGFAVATSMAEMRLDSGDAPPPRAAPADVAVRDAVPGDAAALHTIARRAWAGREFFAMPPLASYADWLGRADLTLFRVAEADGVPIGYVAAEPRGGGVTELDDVAVDPAFQRRGIASALCRDVAGRAVARGARELRLVTEADDPAGARSLYAGLGFDVVREHLRYRKPLA</sequence>
<proteinExistence type="predicted"/>
<dbReference type="CDD" id="cd04301">
    <property type="entry name" value="NAT_SF"/>
    <property type="match status" value="2"/>
</dbReference>
<dbReference type="HOGENOM" id="CLU_890436_0_0_11"/>
<feature type="region of interest" description="Disordered" evidence="3">
    <location>
        <begin position="109"/>
        <end position="133"/>
    </location>
</feature>
<dbReference type="InterPro" id="IPR000182">
    <property type="entry name" value="GNAT_dom"/>
</dbReference>
<keyword evidence="2" id="KW-0012">Acyltransferase</keyword>
<dbReference type="Gene3D" id="3.40.630.30">
    <property type="match status" value="1"/>
</dbReference>
<accession>C5BVU3</accession>
<dbReference type="Pfam" id="PF00583">
    <property type="entry name" value="Acetyltransf_1"/>
    <property type="match status" value="2"/>
</dbReference>
<keyword evidence="6" id="KW-1185">Reference proteome</keyword>
<reference evidence="5 6" key="1">
    <citation type="journal article" date="2009" name="Stand. Genomic Sci.">
        <title>Complete genome sequence of Beutenbergia cavernae type strain (HKI 0122).</title>
        <authorList>
            <person name="Land M."/>
            <person name="Pukall R."/>
            <person name="Abt B."/>
            <person name="Goker M."/>
            <person name="Rohde M."/>
            <person name="Glavina Del Rio T."/>
            <person name="Tice H."/>
            <person name="Copeland A."/>
            <person name="Cheng J.F."/>
            <person name="Lucas S."/>
            <person name="Chen F."/>
            <person name="Nolan M."/>
            <person name="Bruce D."/>
            <person name="Goodwin L."/>
            <person name="Pitluck S."/>
            <person name="Ivanova N."/>
            <person name="Mavromatis K."/>
            <person name="Ovchinnikova G."/>
            <person name="Pati A."/>
            <person name="Chen A."/>
            <person name="Palaniappan K."/>
            <person name="Hauser L."/>
            <person name="Chang Y.J."/>
            <person name="Jefferies C.C."/>
            <person name="Saunders E."/>
            <person name="Brettin T."/>
            <person name="Detter J.C."/>
            <person name="Han C."/>
            <person name="Chain P."/>
            <person name="Bristow J."/>
            <person name="Eisen J.A."/>
            <person name="Markowitz V."/>
            <person name="Hugenholtz P."/>
            <person name="Kyrpides N.C."/>
            <person name="Klenk H.P."/>
            <person name="Lapidus A."/>
        </authorList>
    </citation>
    <scope>NUCLEOTIDE SEQUENCE [LARGE SCALE GENOMIC DNA]</scope>
    <source>
        <strain evidence="6">ATCC BAA-8 / DSM 12333 / NBRC 16432</strain>
    </source>
</reference>
<dbReference type="AlphaFoldDB" id="C5BVU3"/>
<gene>
    <name evidence="5" type="ordered locus">Bcav_0268</name>
</gene>
<organism evidence="5 6">
    <name type="scientific">Beutenbergia cavernae (strain ATCC BAA-8 / DSM 12333 / CCUG 43141 / JCM 11478 / NBRC 16432 / NCIMB 13614 / HKI 0122)</name>
    <dbReference type="NCBI Taxonomy" id="471853"/>
    <lineage>
        <taxon>Bacteria</taxon>
        <taxon>Bacillati</taxon>
        <taxon>Actinomycetota</taxon>
        <taxon>Actinomycetes</taxon>
        <taxon>Micrococcales</taxon>
        <taxon>Beutenbergiaceae</taxon>
        <taxon>Beutenbergia</taxon>
    </lineage>
</organism>
<dbReference type="RefSeq" id="WP_012725313.1">
    <property type="nucleotide sequence ID" value="NC_012669.1"/>
</dbReference>
<dbReference type="EMBL" id="CP001618">
    <property type="protein sequence ID" value="ACQ78533.1"/>
    <property type="molecule type" value="Genomic_DNA"/>
</dbReference>
<evidence type="ECO:0000313" key="6">
    <source>
        <dbReference type="Proteomes" id="UP000007962"/>
    </source>
</evidence>
<dbReference type="KEGG" id="bcv:Bcav_0268"/>
<dbReference type="InterPro" id="IPR016181">
    <property type="entry name" value="Acyl_CoA_acyltransferase"/>
</dbReference>
<feature type="domain" description="N-acetyltransferase" evidence="4">
    <location>
        <begin position="4"/>
        <end position="168"/>
    </location>
</feature>
<feature type="domain" description="N-acetyltransferase" evidence="4">
    <location>
        <begin position="171"/>
        <end position="312"/>
    </location>
</feature>
<dbReference type="eggNOG" id="COG0456">
    <property type="taxonomic scope" value="Bacteria"/>
</dbReference>
<protein>
    <submittedName>
        <fullName evidence="5">GCN5-related protein N-acetyltransferase</fullName>
    </submittedName>
</protein>
<dbReference type="OrthoDB" id="529907at2"/>
<dbReference type="STRING" id="471853.Bcav_0268"/>
<name>C5BVU3_BEUC1</name>